<accession>A0A383WAG2</accession>
<name>A0A383WAG2_TETOB</name>
<comment type="subcellular location">
    <subcellularLocation>
        <location evidence="1 11">Plastid</location>
        <location evidence="1 11">Chloroplast</location>
    </subcellularLocation>
</comment>
<dbReference type="CDD" id="cd00586">
    <property type="entry name" value="4HBT"/>
    <property type="match status" value="1"/>
</dbReference>
<dbReference type="STRING" id="3088.A0A383WAG2"/>
<feature type="region of interest" description="Disordered" evidence="12">
    <location>
        <begin position="424"/>
        <end position="445"/>
    </location>
</feature>
<reference evidence="15 16" key="1">
    <citation type="submission" date="2016-10" db="EMBL/GenBank/DDBJ databases">
        <authorList>
            <person name="Cai Z."/>
        </authorList>
    </citation>
    <scope>NUCLEOTIDE SEQUENCE [LARGE SCALE GENOMIC DNA]</scope>
</reference>
<dbReference type="SUPFAM" id="SSF54637">
    <property type="entry name" value="Thioesterase/thiol ester dehydrase-isomerase"/>
    <property type="match status" value="2"/>
</dbReference>
<evidence type="ECO:0000256" key="9">
    <source>
        <dbReference type="ARBA" id="ARBA00023098"/>
    </source>
</evidence>
<dbReference type="InterPro" id="IPR045023">
    <property type="entry name" value="FATA/B"/>
</dbReference>
<comment type="similarity">
    <text evidence="2 11">Belongs to the acyl-ACP thioesterase family.</text>
</comment>
<protein>
    <recommendedName>
        <fullName evidence="11">Acyl-[acyl-carrier-protein] hydrolase</fullName>
        <ecNumber evidence="11">3.1.2.-</ecNumber>
    </recommendedName>
</protein>
<dbReference type="Proteomes" id="UP000256970">
    <property type="component" value="Unassembled WGS sequence"/>
</dbReference>
<evidence type="ECO:0000259" key="13">
    <source>
        <dbReference type="Pfam" id="PF01643"/>
    </source>
</evidence>
<evidence type="ECO:0000256" key="11">
    <source>
        <dbReference type="RuleBase" id="RU363096"/>
    </source>
</evidence>
<keyword evidence="4 11" id="KW-0150">Chloroplast</keyword>
<sequence length="445" mass="47394">MLRQGQAAALSAPCIPQLRLHRCVCPKYRATRSLVSCATSVAAAAAEASVAPPAVAHRVLLAPKDARFNEDCTVFIEEFRIRGNEAGPDQRANIITIANLLQEVGGNHGVAMWGRANSGFAAMPGMDHLIFVATRMQIRMEAYPKWGDLVRLETYFAEDGRLTTRRDWRISNADTGEYLGAATSTWVTINAESRRLAKIPEAVKQRFLQLAPSPPRCAIPTSDTRRKLPEFVWPPQLTAPSQLGRRSDMDPNGHINNVAYLAWAMEVIPDHVYQQYQLSEVEMDFKAECTAGDQIECFGMPLTDCASSNGSTQQFLHLLRKGGSNTEVWRARTTWKPQKVAQQAAGAAHVETSSAAPAAAAAAAAVPAAVPAVPAAVLNGSSSVPANGAAVNGKKSAAAAAAAVCVGPSLQKSNGASTASCSKTDCEHTSCSNNHAAESTTTSSR</sequence>
<evidence type="ECO:0000256" key="7">
    <source>
        <dbReference type="ARBA" id="ARBA00022832"/>
    </source>
</evidence>
<dbReference type="InterPro" id="IPR049427">
    <property type="entry name" value="Acyl-ACP_TE_C"/>
</dbReference>
<keyword evidence="5 11" id="KW-0934">Plastid</keyword>
<dbReference type="Gene3D" id="3.10.129.10">
    <property type="entry name" value="Hotdog Thioesterase"/>
    <property type="match status" value="1"/>
</dbReference>
<proteinExistence type="inferred from homology"/>
<evidence type="ECO:0000256" key="6">
    <source>
        <dbReference type="ARBA" id="ARBA00022801"/>
    </source>
</evidence>
<keyword evidence="8" id="KW-0809">Transit peptide</keyword>
<keyword evidence="3 11" id="KW-0444">Lipid biosynthesis</keyword>
<dbReference type="GO" id="GO:0000036">
    <property type="term" value="F:acyl carrier activity"/>
    <property type="evidence" value="ECO:0007669"/>
    <property type="project" value="TreeGrafter"/>
</dbReference>
<evidence type="ECO:0000256" key="3">
    <source>
        <dbReference type="ARBA" id="ARBA00022516"/>
    </source>
</evidence>
<dbReference type="InterPro" id="IPR002864">
    <property type="entry name" value="Acyl-ACP_thioesterase_NHD"/>
</dbReference>
<gene>
    <name evidence="15" type="ORF">BQ4739_LOCUS13929</name>
</gene>
<dbReference type="EC" id="3.1.2.-" evidence="11"/>
<evidence type="ECO:0000256" key="4">
    <source>
        <dbReference type="ARBA" id="ARBA00022528"/>
    </source>
</evidence>
<keyword evidence="6 11" id="KW-0378">Hydrolase</keyword>
<dbReference type="InterPro" id="IPR029069">
    <property type="entry name" value="HotDog_dom_sf"/>
</dbReference>
<dbReference type="GO" id="GO:0016297">
    <property type="term" value="F:fatty acyl-[ACP] hydrolase activity"/>
    <property type="evidence" value="ECO:0007669"/>
    <property type="project" value="InterPro"/>
</dbReference>
<dbReference type="PANTHER" id="PTHR31727">
    <property type="entry name" value="OLEOYL-ACYL CARRIER PROTEIN THIOESTERASE 1, CHLOROPLASTIC"/>
    <property type="match status" value="1"/>
</dbReference>
<evidence type="ECO:0000256" key="12">
    <source>
        <dbReference type="SAM" id="MobiDB-lite"/>
    </source>
</evidence>
<evidence type="ECO:0000256" key="8">
    <source>
        <dbReference type="ARBA" id="ARBA00022946"/>
    </source>
</evidence>
<keyword evidence="10 11" id="KW-0275">Fatty acid biosynthesis</keyword>
<keyword evidence="16" id="KW-1185">Reference proteome</keyword>
<evidence type="ECO:0000256" key="2">
    <source>
        <dbReference type="ARBA" id="ARBA00006500"/>
    </source>
</evidence>
<dbReference type="PANTHER" id="PTHR31727:SF6">
    <property type="entry name" value="OLEOYL-ACYL CARRIER PROTEIN THIOESTERASE 1, CHLOROPLASTIC"/>
    <property type="match status" value="1"/>
</dbReference>
<dbReference type="Pfam" id="PF20791">
    <property type="entry name" value="Acyl-ACP_TE_C"/>
    <property type="match status" value="1"/>
</dbReference>
<dbReference type="GO" id="GO:0009507">
    <property type="term" value="C:chloroplast"/>
    <property type="evidence" value="ECO:0007669"/>
    <property type="project" value="UniProtKB-SubCell"/>
</dbReference>
<dbReference type="AlphaFoldDB" id="A0A383WAG2"/>
<keyword evidence="9 11" id="KW-0443">Lipid metabolism</keyword>
<comment type="function">
    <text evidence="11">Plays an essential role in chain termination during de novo fatty acid synthesis.</text>
</comment>
<dbReference type="Pfam" id="PF01643">
    <property type="entry name" value="Acyl-ACP_TE"/>
    <property type="match status" value="1"/>
</dbReference>
<organism evidence="15 16">
    <name type="scientific">Tetradesmus obliquus</name>
    <name type="common">Green alga</name>
    <name type="synonym">Acutodesmus obliquus</name>
    <dbReference type="NCBI Taxonomy" id="3088"/>
    <lineage>
        <taxon>Eukaryota</taxon>
        <taxon>Viridiplantae</taxon>
        <taxon>Chlorophyta</taxon>
        <taxon>core chlorophytes</taxon>
        <taxon>Chlorophyceae</taxon>
        <taxon>CS clade</taxon>
        <taxon>Sphaeropleales</taxon>
        <taxon>Scenedesmaceae</taxon>
        <taxon>Tetradesmus</taxon>
    </lineage>
</organism>
<evidence type="ECO:0000313" key="15">
    <source>
        <dbReference type="EMBL" id="SZX73676.1"/>
    </source>
</evidence>
<evidence type="ECO:0000313" key="16">
    <source>
        <dbReference type="Proteomes" id="UP000256970"/>
    </source>
</evidence>
<keyword evidence="7 11" id="KW-0276">Fatty acid metabolism</keyword>
<evidence type="ECO:0000259" key="14">
    <source>
        <dbReference type="Pfam" id="PF20791"/>
    </source>
</evidence>
<evidence type="ECO:0000256" key="10">
    <source>
        <dbReference type="ARBA" id="ARBA00023160"/>
    </source>
</evidence>
<dbReference type="EMBL" id="FNXT01001196">
    <property type="protein sequence ID" value="SZX73676.1"/>
    <property type="molecule type" value="Genomic_DNA"/>
</dbReference>
<feature type="domain" description="Acyl-ACP thioesterase N-terminal hotdog" evidence="13">
    <location>
        <begin position="74"/>
        <end position="204"/>
    </location>
</feature>
<feature type="domain" description="Acyl-ACP thioesterase-like C-terminal" evidence="14">
    <location>
        <begin position="245"/>
        <end position="336"/>
    </location>
</feature>
<evidence type="ECO:0000256" key="5">
    <source>
        <dbReference type="ARBA" id="ARBA00022640"/>
    </source>
</evidence>
<evidence type="ECO:0000256" key="1">
    <source>
        <dbReference type="ARBA" id="ARBA00004229"/>
    </source>
</evidence>